<dbReference type="NCBIfam" id="NF046098">
    <property type="entry name" value="RSP_7527_fam"/>
    <property type="match status" value="1"/>
</dbReference>
<gene>
    <name evidence="1" type="ORF">F0U83_07190</name>
</gene>
<dbReference type="KEGG" id="ncu:F0U83_07190"/>
<accession>A0A5P1RA71</accession>
<name>A0A5P1RA71_9GAMM</name>
<organism evidence="1 2">
    <name type="scientific">Neptunomonas concharum</name>
    <dbReference type="NCBI Taxonomy" id="1031538"/>
    <lineage>
        <taxon>Bacteria</taxon>
        <taxon>Pseudomonadati</taxon>
        <taxon>Pseudomonadota</taxon>
        <taxon>Gammaproteobacteria</taxon>
        <taxon>Oceanospirillales</taxon>
        <taxon>Oceanospirillaceae</taxon>
        <taxon>Neptunomonas</taxon>
    </lineage>
</organism>
<dbReference type="EMBL" id="CP043869">
    <property type="protein sequence ID" value="QEQ96508.1"/>
    <property type="molecule type" value="Genomic_DNA"/>
</dbReference>
<sequence>MNQEIDIKLDSNGNIDTNYYIQEAHRLRSDYNAELFSAAKNSLKKALVKLLAFEFPKASARRPAHH</sequence>
<dbReference type="OrthoDB" id="6121279at2"/>
<reference evidence="1 2" key="1">
    <citation type="journal article" date="2019" name="Biochem. Eng. J.">
        <title>Metabolic engineering of the marine bacteria Neptunomonas concharum for the production of acetoin and meso-2,3-butanediol from acetate.</title>
        <authorList>
            <person name="Li W."/>
            <person name="Pu N."/>
            <person name="Liu C.-X."/>
            <person name="Yuan Q.-P."/>
            <person name="Li Z.-J."/>
        </authorList>
    </citation>
    <scope>NUCLEOTIDE SEQUENCE [LARGE SCALE GENOMIC DNA]</scope>
    <source>
        <strain evidence="1 2">JCM17730</strain>
    </source>
</reference>
<evidence type="ECO:0000313" key="1">
    <source>
        <dbReference type="EMBL" id="QEQ96508.1"/>
    </source>
</evidence>
<protein>
    <submittedName>
        <fullName evidence="1">Uncharacterized protein</fullName>
    </submittedName>
</protein>
<proteinExistence type="predicted"/>
<evidence type="ECO:0000313" key="2">
    <source>
        <dbReference type="Proteomes" id="UP000324760"/>
    </source>
</evidence>
<dbReference type="AlphaFoldDB" id="A0A5P1RA71"/>
<keyword evidence="2" id="KW-1185">Reference proteome</keyword>
<dbReference type="RefSeq" id="WP_138988372.1">
    <property type="nucleotide sequence ID" value="NZ_CP043869.1"/>
</dbReference>
<dbReference type="Proteomes" id="UP000324760">
    <property type="component" value="Chromosome"/>
</dbReference>
<dbReference type="InterPro" id="IPR058227">
    <property type="entry name" value="RSP_7527-like"/>
</dbReference>